<dbReference type="Proteomes" id="UP001374803">
    <property type="component" value="Chromosome"/>
</dbReference>
<evidence type="ECO:0000256" key="1">
    <source>
        <dbReference type="SAM" id="Phobius"/>
    </source>
</evidence>
<gene>
    <name evidence="2" type="ORF">LVJ94_20470</name>
</gene>
<organism evidence="2 3">
    <name type="scientific">Pendulispora rubella</name>
    <dbReference type="NCBI Taxonomy" id="2741070"/>
    <lineage>
        <taxon>Bacteria</taxon>
        <taxon>Pseudomonadati</taxon>
        <taxon>Myxococcota</taxon>
        <taxon>Myxococcia</taxon>
        <taxon>Myxococcales</taxon>
        <taxon>Sorangiineae</taxon>
        <taxon>Pendulisporaceae</taxon>
        <taxon>Pendulispora</taxon>
    </lineage>
</organism>
<keyword evidence="3" id="KW-1185">Reference proteome</keyword>
<keyword evidence="1" id="KW-1133">Transmembrane helix</keyword>
<evidence type="ECO:0000313" key="3">
    <source>
        <dbReference type="Proteomes" id="UP001374803"/>
    </source>
</evidence>
<sequence>MTTQPRAADPARAREVLRATMPRRSTAAASARVAVEGASTFLGGRLWLLAAGLCAIGLTAIWRSVRRHAL</sequence>
<keyword evidence="1" id="KW-0812">Transmembrane</keyword>
<feature type="transmembrane region" description="Helical" evidence="1">
    <location>
        <begin position="46"/>
        <end position="65"/>
    </location>
</feature>
<keyword evidence="1" id="KW-0472">Membrane</keyword>
<dbReference type="EMBL" id="CP089983">
    <property type="protein sequence ID" value="WXB09592.1"/>
    <property type="molecule type" value="Genomic_DNA"/>
</dbReference>
<dbReference type="RefSeq" id="WP_394839263.1">
    <property type="nucleotide sequence ID" value="NZ_CP089929.1"/>
</dbReference>
<name>A0ABZ2LF74_9BACT</name>
<accession>A0ABZ2LF74</accession>
<evidence type="ECO:0000313" key="2">
    <source>
        <dbReference type="EMBL" id="WXB09592.1"/>
    </source>
</evidence>
<reference evidence="2" key="1">
    <citation type="submission" date="2021-12" db="EMBL/GenBank/DDBJ databases">
        <title>Discovery of the Pendulisporaceae a myxobacterial family with distinct sporulation behavior and unique specialized metabolism.</title>
        <authorList>
            <person name="Garcia R."/>
            <person name="Popoff A."/>
            <person name="Bader C.D."/>
            <person name="Loehr J."/>
            <person name="Walesch S."/>
            <person name="Walt C."/>
            <person name="Boldt J."/>
            <person name="Bunk B."/>
            <person name="Haeckl F.J.F.P.J."/>
            <person name="Gunesch A.P."/>
            <person name="Birkelbach J."/>
            <person name="Nuebel U."/>
            <person name="Pietschmann T."/>
            <person name="Bach T."/>
            <person name="Mueller R."/>
        </authorList>
    </citation>
    <scope>NUCLEOTIDE SEQUENCE</scope>
    <source>
        <strain evidence="2">MSr11367</strain>
    </source>
</reference>
<protein>
    <submittedName>
        <fullName evidence="2">Uncharacterized protein</fullName>
    </submittedName>
</protein>
<proteinExistence type="predicted"/>